<comment type="caution">
    <text evidence="4">The sequence shown here is derived from an EMBL/GenBank/DDBJ whole genome shotgun (WGS) entry which is preliminary data.</text>
</comment>
<accession>X1TKK4</accession>
<gene>
    <name evidence="4" type="ORF">S12H4_50423</name>
</gene>
<feature type="non-terminal residue" evidence="4">
    <location>
        <position position="1"/>
    </location>
</feature>
<keyword evidence="2" id="KW-0378">Hydrolase</keyword>
<comment type="similarity">
    <text evidence="1">Belongs to the glycosyl hydrolase 28 family.</text>
</comment>
<organism evidence="4">
    <name type="scientific">marine sediment metagenome</name>
    <dbReference type="NCBI Taxonomy" id="412755"/>
    <lineage>
        <taxon>unclassified sequences</taxon>
        <taxon>metagenomes</taxon>
        <taxon>ecological metagenomes</taxon>
    </lineage>
</organism>
<evidence type="ECO:0000313" key="4">
    <source>
        <dbReference type="EMBL" id="GAJ05809.1"/>
    </source>
</evidence>
<evidence type="ECO:0008006" key="5">
    <source>
        <dbReference type="Google" id="ProtNLM"/>
    </source>
</evidence>
<dbReference type="PANTHER" id="PTHR31339:SF9">
    <property type="entry name" value="PLASMIN AND FIBRONECTIN-BINDING PROTEIN A"/>
    <property type="match status" value="1"/>
</dbReference>
<dbReference type="GO" id="GO:0004650">
    <property type="term" value="F:polygalacturonase activity"/>
    <property type="evidence" value="ECO:0007669"/>
    <property type="project" value="InterPro"/>
</dbReference>
<name>X1TKK4_9ZZZZ</name>
<dbReference type="InterPro" id="IPR011050">
    <property type="entry name" value="Pectin_lyase_fold/virulence"/>
</dbReference>
<dbReference type="Pfam" id="PF00295">
    <property type="entry name" value="Glyco_hydro_28"/>
    <property type="match status" value="1"/>
</dbReference>
<dbReference type="Gene3D" id="2.160.20.10">
    <property type="entry name" value="Single-stranded right-handed beta-helix, Pectin lyase-like"/>
    <property type="match status" value="1"/>
</dbReference>
<reference evidence="4" key="1">
    <citation type="journal article" date="2014" name="Front. Microbiol.">
        <title>High frequency of phylogenetically diverse reductive dehalogenase-homologous genes in deep subseafloor sedimentary metagenomes.</title>
        <authorList>
            <person name="Kawai M."/>
            <person name="Futagami T."/>
            <person name="Toyoda A."/>
            <person name="Takaki Y."/>
            <person name="Nishi S."/>
            <person name="Hori S."/>
            <person name="Arai W."/>
            <person name="Tsubouchi T."/>
            <person name="Morono Y."/>
            <person name="Uchiyama I."/>
            <person name="Ito T."/>
            <person name="Fujiyama A."/>
            <person name="Inagaki F."/>
            <person name="Takami H."/>
        </authorList>
    </citation>
    <scope>NUCLEOTIDE SEQUENCE</scope>
    <source>
        <strain evidence="4">Expedition CK06-06</strain>
    </source>
</reference>
<keyword evidence="3" id="KW-0326">Glycosidase</keyword>
<dbReference type="InterPro" id="IPR012334">
    <property type="entry name" value="Pectin_lyas_fold"/>
</dbReference>
<evidence type="ECO:0000256" key="1">
    <source>
        <dbReference type="ARBA" id="ARBA00008834"/>
    </source>
</evidence>
<dbReference type="SUPFAM" id="SSF51126">
    <property type="entry name" value="Pectin lyase-like"/>
    <property type="match status" value="1"/>
</dbReference>
<dbReference type="EMBL" id="BARW01031750">
    <property type="protein sequence ID" value="GAJ05809.1"/>
    <property type="molecule type" value="Genomic_DNA"/>
</dbReference>
<dbReference type="AlphaFoldDB" id="X1TKK4"/>
<evidence type="ECO:0000256" key="3">
    <source>
        <dbReference type="ARBA" id="ARBA00023295"/>
    </source>
</evidence>
<protein>
    <recommendedName>
        <fullName evidence="5">Right handed beta helix domain-containing protein</fullName>
    </recommendedName>
</protein>
<dbReference type="InterPro" id="IPR051801">
    <property type="entry name" value="GH28_Enzymes"/>
</dbReference>
<sequence>GIRLKSNSSRGGVVEKLWYQDIRMEDISKEAIRINTNYGSYMKSRSGKAYPVFRDITIKNVTCNGAKMAVSIQGTNRKPVENITLENVSIKARTGMKFTWVNGLRLKNVTSKPLQGRPIIFENCKDVVNE</sequence>
<proteinExistence type="inferred from homology"/>
<evidence type="ECO:0000256" key="2">
    <source>
        <dbReference type="ARBA" id="ARBA00022801"/>
    </source>
</evidence>
<dbReference type="InterPro" id="IPR000743">
    <property type="entry name" value="Glyco_hydro_28"/>
</dbReference>
<dbReference type="PANTHER" id="PTHR31339">
    <property type="entry name" value="PECTIN LYASE-RELATED"/>
    <property type="match status" value="1"/>
</dbReference>
<dbReference type="GO" id="GO:0005975">
    <property type="term" value="P:carbohydrate metabolic process"/>
    <property type="evidence" value="ECO:0007669"/>
    <property type="project" value="InterPro"/>
</dbReference>